<evidence type="ECO:0000313" key="1">
    <source>
        <dbReference type="EMBL" id="KAK3059399.1"/>
    </source>
</evidence>
<dbReference type="EMBL" id="JAWDJW010009448">
    <property type="protein sequence ID" value="KAK3059399.1"/>
    <property type="molecule type" value="Genomic_DNA"/>
</dbReference>
<comment type="caution">
    <text evidence="1">The sequence shown here is derived from an EMBL/GenBank/DDBJ whole genome shotgun (WGS) entry which is preliminary data.</text>
</comment>
<gene>
    <name evidence="1" type="ORF">LTS18_010964</name>
</gene>
<proteinExistence type="predicted"/>
<feature type="non-terminal residue" evidence="1">
    <location>
        <position position="1"/>
    </location>
</feature>
<sequence>VARLLGIKVIENEFVAYRALISPEYADLSPRSKLIATYALCGFGNIGSLGTQIGVLSQIAPGRSGDVSRVAISALISGIISTLTSASIAGLVVTDQIGQFTTAA</sequence>
<name>A0ACC3CYZ2_9PEZI</name>
<organism evidence="1 2">
    <name type="scientific">Coniosporium uncinatum</name>
    <dbReference type="NCBI Taxonomy" id="93489"/>
    <lineage>
        <taxon>Eukaryota</taxon>
        <taxon>Fungi</taxon>
        <taxon>Dikarya</taxon>
        <taxon>Ascomycota</taxon>
        <taxon>Pezizomycotina</taxon>
        <taxon>Dothideomycetes</taxon>
        <taxon>Dothideomycetes incertae sedis</taxon>
        <taxon>Coniosporium</taxon>
    </lineage>
</organism>
<evidence type="ECO:0000313" key="2">
    <source>
        <dbReference type="Proteomes" id="UP001186974"/>
    </source>
</evidence>
<reference evidence="1" key="1">
    <citation type="submission" date="2024-09" db="EMBL/GenBank/DDBJ databases">
        <title>Black Yeasts Isolated from many extreme environments.</title>
        <authorList>
            <person name="Coleine C."/>
            <person name="Stajich J.E."/>
            <person name="Selbmann L."/>
        </authorList>
    </citation>
    <scope>NUCLEOTIDE SEQUENCE</scope>
    <source>
        <strain evidence="1">CCFEE 5737</strain>
    </source>
</reference>
<keyword evidence="2" id="KW-1185">Reference proteome</keyword>
<protein>
    <submittedName>
        <fullName evidence="1">Uncharacterized protein</fullName>
    </submittedName>
</protein>
<accession>A0ACC3CYZ2</accession>
<dbReference type="Proteomes" id="UP001186974">
    <property type="component" value="Unassembled WGS sequence"/>
</dbReference>